<dbReference type="Gene3D" id="3.40.50.10050">
    <property type="entry name" value="Translation initiation factor IF- 2, domain 3"/>
    <property type="match status" value="1"/>
</dbReference>
<dbReference type="SUPFAM" id="SSF50447">
    <property type="entry name" value="Translation proteins"/>
    <property type="match status" value="1"/>
</dbReference>
<dbReference type="SUPFAM" id="SSF90229">
    <property type="entry name" value="CCCH zinc finger"/>
    <property type="match status" value="1"/>
</dbReference>
<dbReference type="SUPFAM" id="SSF52156">
    <property type="entry name" value="Initiation factor IF2/eIF5b, domain 3"/>
    <property type="match status" value="1"/>
</dbReference>
<keyword evidence="2 4" id="KW-0863">Zinc-finger</keyword>
<feature type="zinc finger region" description="C3H1-type" evidence="4">
    <location>
        <begin position="216"/>
        <end position="254"/>
    </location>
</feature>
<dbReference type="InterPro" id="IPR036925">
    <property type="entry name" value="TIF_IF2_dom3_sf"/>
</dbReference>
<dbReference type="InterPro" id="IPR032378">
    <property type="entry name" value="ZC3H15/TMA46_C"/>
</dbReference>
<dbReference type="InterPro" id="IPR036855">
    <property type="entry name" value="Znf_CCCH_sf"/>
</dbReference>
<evidence type="ECO:0000256" key="4">
    <source>
        <dbReference type="PROSITE-ProRule" id="PRU00723"/>
    </source>
</evidence>
<feature type="domain" description="C3H1-type" evidence="7">
    <location>
        <begin position="145"/>
        <end position="172"/>
    </location>
</feature>
<evidence type="ECO:0000256" key="6">
    <source>
        <dbReference type="SAM" id="SignalP"/>
    </source>
</evidence>
<dbReference type="Gene3D" id="4.10.1000.10">
    <property type="entry name" value="Zinc finger, CCCH-type"/>
    <property type="match status" value="1"/>
</dbReference>
<evidence type="ECO:0000259" key="7">
    <source>
        <dbReference type="PROSITE" id="PS50103"/>
    </source>
</evidence>
<dbReference type="PANTHER" id="PTHR12681">
    <property type="entry name" value="ZINC FINGER-CONTAINING PROTEIN P48ZNF"/>
    <property type="match status" value="1"/>
</dbReference>
<name>A0A816UXW4_BRANA</name>
<keyword evidence="3 4" id="KW-0862">Zinc</keyword>
<dbReference type="Pfam" id="PF16543">
    <property type="entry name" value="DFRP_C"/>
    <property type="match status" value="1"/>
</dbReference>
<dbReference type="PROSITE" id="PS50103">
    <property type="entry name" value="ZF_C3H1"/>
    <property type="match status" value="2"/>
</dbReference>
<feature type="region of interest" description="Disordered" evidence="5">
    <location>
        <begin position="51"/>
        <end position="75"/>
    </location>
</feature>
<dbReference type="AlphaFoldDB" id="A0A816UXW4"/>
<feature type="chain" id="PRO_5032665334" evidence="6">
    <location>
        <begin position="22"/>
        <end position="637"/>
    </location>
</feature>
<keyword evidence="6" id="KW-0732">Signal</keyword>
<evidence type="ECO:0000256" key="3">
    <source>
        <dbReference type="ARBA" id="ARBA00022833"/>
    </source>
</evidence>
<feature type="signal peptide" evidence="6">
    <location>
        <begin position="1"/>
        <end position="21"/>
    </location>
</feature>
<accession>A0A816UXW4</accession>
<dbReference type="SMART" id="SM00356">
    <property type="entry name" value="ZnF_C3H1"/>
    <property type="match status" value="2"/>
</dbReference>
<sequence length="637" mass="72528">MRNFAMHLLLFLLLHSPVCFARLFPVSFPFSRSKSHQMRFFHPHLYPSVAPAPSPEEMPPKQQPKADLAKKQKQVEDKTFGLKNKNKSKNVQKYVQSLKQSVQPKPDASKVAAKKKKEEEKAREQELNELFKVAISQPKVPVGVDPKSILCEFFKAGQCQKGFKCKFSHDLNIQRKGEKIDIYSDKRDEDGDMEEWDQETLEKVVESKKNEYNQNKPTDIVCKYFLDAVEKKQYGWFWACPNGGKECHYRHALPPGYILKSQMKALLEEESQKMPVEEEIESERAKLKTATQMTPALFMEWKRKKIAERDAGLAASQAERAKNDRMSVTRLMDRDVGTIPNYSGEESSGRESERFGKEIYIMDFKRSGEGVLAVASTTYSLNELVEFLESPTVKIPVGALDLGTITPVEIWKAFEMSDRKRYFSTILAFDVDVTPEAIQLAEQLQVKVICGGMLERLHYQFKEHIEELGEDPKMEDEAIFPGILSILPNAVFSKEDPIVLGVLVVEGFIKVNYSYLQASFTLVNSNHLFGFQVGVPISYVRTAGCLDLGRIAWIEKHRQPVDVASLGDTVIIKIVASNPEEKRQALSFGSHYDTSDDILVTRISRGSLFALRDHHKDKLSFSDMKVLSDLKRVLNIK</sequence>
<evidence type="ECO:0000256" key="2">
    <source>
        <dbReference type="ARBA" id="ARBA00022771"/>
    </source>
</evidence>
<dbReference type="Gene3D" id="2.40.30.10">
    <property type="entry name" value="Translation factors"/>
    <property type="match status" value="1"/>
</dbReference>
<dbReference type="GO" id="GO:0008270">
    <property type="term" value="F:zinc ion binding"/>
    <property type="evidence" value="ECO:0007669"/>
    <property type="project" value="UniProtKB-KW"/>
</dbReference>
<feature type="region of interest" description="Disordered" evidence="5">
    <location>
        <begin position="97"/>
        <end position="120"/>
    </location>
</feature>
<dbReference type="EMBL" id="HG994372">
    <property type="protein sequence ID" value="CAF2114533.1"/>
    <property type="molecule type" value="Genomic_DNA"/>
</dbReference>
<dbReference type="InterPro" id="IPR009000">
    <property type="entry name" value="Transl_B-barrel_sf"/>
</dbReference>
<evidence type="ECO:0000256" key="1">
    <source>
        <dbReference type="ARBA" id="ARBA00022723"/>
    </source>
</evidence>
<organism evidence="8">
    <name type="scientific">Brassica napus</name>
    <name type="common">Rape</name>
    <dbReference type="NCBI Taxonomy" id="3708"/>
    <lineage>
        <taxon>Eukaryota</taxon>
        <taxon>Viridiplantae</taxon>
        <taxon>Streptophyta</taxon>
        <taxon>Embryophyta</taxon>
        <taxon>Tracheophyta</taxon>
        <taxon>Spermatophyta</taxon>
        <taxon>Magnoliopsida</taxon>
        <taxon>eudicotyledons</taxon>
        <taxon>Gunneridae</taxon>
        <taxon>Pentapetalae</taxon>
        <taxon>rosids</taxon>
        <taxon>malvids</taxon>
        <taxon>Brassicales</taxon>
        <taxon>Brassicaceae</taxon>
        <taxon>Brassiceae</taxon>
        <taxon>Brassica</taxon>
    </lineage>
</organism>
<gene>
    <name evidence="8" type="ORF">DARMORV10_C08P42270.1</name>
</gene>
<protein>
    <submittedName>
        <fullName evidence="8">(rape) hypothetical protein</fullName>
    </submittedName>
</protein>
<dbReference type="Proteomes" id="UP001295469">
    <property type="component" value="Chromosome C08"/>
</dbReference>
<feature type="domain" description="C3H1-type" evidence="7">
    <location>
        <begin position="216"/>
        <end position="254"/>
    </location>
</feature>
<reference evidence="8" key="1">
    <citation type="submission" date="2021-01" db="EMBL/GenBank/DDBJ databases">
        <authorList>
            <consortium name="Genoscope - CEA"/>
            <person name="William W."/>
        </authorList>
    </citation>
    <scope>NUCLEOTIDE SEQUENCE</scope>
</reference>
<dbReference type="InterPro" id="IPR000571">
    <property type="entry name" value="Znf_CCCH"/>
</dbReference>
<dbReference type="PANTHER" id="PTHR12681:SF16">
    <property type="entry name" value="ZINC FINGER CCCH DOMAIN-CONTAINING PROTEIN 21"/>
    <property type="match status" value="1"/>
</dbReference>
<feature type="zinc finger region" description="C3H1-type" evidence="4">
    <location>
        <begin position="145"/>
        <end position="172"/>
    </location>
</feature>
<dbReference type="Gene3D" id="6.20.400.10">
    <property type="match status" value="1"/>
</dbReference>
<keyword evidence="1 4" id="KW-0479">Metal-binding</keyword>
<evidence type="ECO:0000313" key="8">
    <source>
        <dbReference type="EMBL" id="CAF2114533.1"/>
    </source>
</evidence>
<evidence type="ECO:0000256" key="5">
    <source>
        <dbReference type="SAM" id="MobiDB-lite"/>
    </source>
</evidence>
<proteinExistence type="predicted"/>